<name>A0A4R0WKZ3_BIFLL</name>
<evidence type="ECO:0000313" key="4">
    <source>
        <dbReference type="EMBL" id="TCF94828.1"/>
    </source>
</evidence>
<keyword evidence="2" id="KW-1133">Transmembrane helix</keyword>
<dbReference type="Gene3D" id="2.60.40.740">
    <property type="match status" value="1"/>
</dbReference>
<dbReference type="InterPro" id="IPR032300">
    <property type="entry name" value="Antigen_C"/>
</dbReference>
<organism evidence="4 5">
    <name type="scientific">Bifidobacterium longum subsp. longum</name>
    <dbReference type="NCBI Taxonomy" id="1679"/>
    <lineage>
        <taxon>Bacteria</taxon>
        <taxon>Bacillati</taxon>
        <taxon>Actinomycetota</taxon>
        <taxon>Actinomycetes</taxon>
        <taxon>Bifidobacteriales</taxon>
        <taxon>Bifidobacteriaceae</taxon>
        <taxon>Bifidobacterium</taxon>
    </lineage>
</organism>
<dbReference type="AlphaFoldDB" id="A0A4R0WKZ3"/>
<evidence type="ECO:0000256" key="1">
    <source>
        <dbReference type="SAM" id="MobiDB-lite"/>
    </source>
</evidence>
<keyword evidence="2" id="KW-0472">Membrane</keyword>
<reference evidence="4 5" key="1">
    <citation type="journal article" date="2018" name="Sci. Rep.">
        <title>Genomic diversity and distribution of Bifidobacterium longum subsp. longum across the human lifespan.</title>
        <authorList>
            <person name="Odamaki T."/>
            <person name="Bottacini F."/>
            <person name="Kato K."/>
            <person name="Mitsuyama E."/>
            <person name="Yoshida K."/>
            <person name="Horigome A."/>
            <person name="Xiao J.Z."/>
            <person name="van Sinderen D."/>
        </authorList>
    </citation>
    <scope>NUCLEOTIDE SEQUENCE [LARGE SCALE GENOMIC DNA]</scope>
    <source>
        <strain evidence="4 5">MCC10120</strain>
    </source>
</reference>
<comment type="caution">
    <text evidence="4">The sequence shown here is derived from an EMBL/GenBank/DDBJ whole genome shotgun (WGS) entry which is preliminary data.</text>
</comment>
<evidence type="ECO:0000256" key="2">
    <source>
        <dbReference type="SAM" id="Phobius"/>
    </source>
</evidence>
<gene>
    <name evidence="4" type="ORF">MCC10120_1265</name>
</gene>
<dbReference type="EMBL" id="SHTU01000022">
    <property type="protein sequence ID" value="TCF94828.1"/>
    <property type="molecule type" value="Genomic_DNA"/>
</dbReference>
<protein>
    <submittedName>
        <fullName evidence="4">Cell surface protein</fullName>
    </submittedName>
</protein>
<feature type="compositionally biased region" description="Low complexity" evidence="1">
    <location>
        <begin position="268"/>
        <end position="301"/>
    </location>
</feature>
<feature type="transmembrane region" description="Helical" evidence="2">
    <location>
        <begin position="22"/>
        <end position="42"/>
    </location>
</feature>
<dbReference type="Pfam" id="PF16364">
    <property type="entry name" value="Antigen_C"/>
    <property type="match status" value="1"/>
</dbReference>
<evidence type="ECO:0000259" key="3">
    <source>
        <dbReference type="Pfam" id="PF16364"/>
    </source>
</evidence>
<sequence length="301" mass="32387">MNGHDSIILAAGSNVVTSALDLFSQFAIIGGGLWAVWAVYAARDLHKDGAVITAKGDKLAGSGFDSEKFGGDLFTLDYKDGTAVITATDAYRALVSADVEHENDWTAYIQCKRIKTAGRVENRFTEHFNDKGLESNVVWTRTPDMTPGLHLEKYDVKSGERLGDRDDVKQALKMDGDSLEIAFKITNTSKVDSSTGEGAWFRARDLKLTDDPTGERSARPFPYHRPSLFGFVGNVQTGAFSTAIPWSCHPKQVERKPSCTEPPSRQTAAASSPARCSSSASSPSSAAACGPCGASSPWPED</sequence>
<keyword evidence="2" id="KW-0812">Transmembrane</keyword>
<feature type="domain" description="Cell surface antigen C-terminal" evidence="3">
    <location>
        <begin position="36"/>
        <end position="143"/>
    </location>
</feature>
<feature type="region of interest" description="Disordered" evidence="1">
    <location>
        <begin position="253"/>
        <end position="301"/>
    </location>
</feature>
<dbReference type="Proteomes" id="UP000291713">
    <property type="component" value="Unassembled WGS sequence"/>
</dbReference>
<accession>A0A4R0WKZ3</accession>
<proteinExistence type="predicted"/>
<evidence type="ECO:0000313" key="5">
    <source>
        <dbReference type="Proteomes" id="UP000291713"/>
    </source>
</evidence>
<dbReference type="RefSeq" id="WP_225724201.1">
    <property type="nucleotide sequence ID" value="NZ_BCYL01000074.1"/>
</dbReference>